<dbReference type="PROSITE" id="PS00217">
    <property type="entry name" value="SUGAR_TRANSPORT_2"/>
    <property type="match status" value="1"/>
</dbReference>
<feature type="transmembrane region" description="Helical" evidence="7">
    <location>
        <begin position="283"/>
        <end position="300"/>
    </location>
</feature>
<dbReference type="Gene3D" id="1.20.1250.20">
    <property type="entry name" value="MFS general substrate transporter like domains"/>
    <property type="match status" value="2"/>
</dbReference>
<evidence type="ECO:0000313" key="10">
    <source>
        <dbReference type="Proteomes" id="UP000276249"/>
    </source>
</evidence>
<sequence>MSKMYQKGYKKWMLIISLLALNIMEQAAGAISATIPQMAKAFPGYSLVQVELSTTVVSIFVTIFVLTSGFITTKIGQKQTALLGMTIATIAALIPAFANSLILVIISRAIMGIGIGLANPLAISLISEFFTDEARANLLGWRSSIAALGVAFMTFGAGHLLEISWHAAYLVYLLFIPALILFYIFVPEPEKYGVRAKAEAIAAKKSHEPEHKAGLLVVLGLTLVLFLYMVTFMIAYIKIATLYVQQGIGTPTQASTALSVLNISQLISGALFGPLYKVLHEKILYLGMFATALPLIGMAMTTNGNLILLLFVVIGAIGGLALPYFFIKISDVTTTKNAPLFNGIVLVGSNLGSFAAPFYGQILGGGTTAAIAFRNGGIALVVLTVLVMLVMEVLKHMHKSPGKAEV</sequence>
<gene>
    <name evidence="9" type="ORF">D6U18_01080</name>
</gene>
<protein>
    <submittedName>
        <fullName evidence="9">MFS transporter</fullName>
    </submittedName>
</protein>
<feature type="transmembrane region" description="Helical" evidence="7">
    <location>
        <begin position="213"/>
        <end position="237"/>
    </location>
</feature>
<reference evidence="9 10" key="1">
    <citation type="submission" date="2018-10" db="EMBL/GenBank/DDBJ databases">
        <title>Genome sequences of five Lactobacillus pentosus strains isolated from brines of traditionally fermented spanish-style green table olives and differences between them.</title>
        <authorList>
            <person name="Jimenez Diaz R."/>
        </authorList>
    </citation>
    <scope>NUCLEOTIDE SEQUENCE [LARGE SCALE GENOMIC DNA]</scope>
    <source>
        <strain evidence="9 10">IG10</strain>
    </source>
</reference>
<dbReference type="EMBL" id="RDCJ01000009">
    <property type="protein sequence ID" value="RMW52296.1"/>
    <property type="molecule type" value="Genomic_DNA"/>
</dbReference>
<keyword evidence="4 7" id="KW-0812">Transmembrane</keyword>
<feature type="transmembrane region" description="Helical" evidence="7">
    <location>
        <begin position="80"/>
        <end position="98"/>
    </location>
</feature>
<dbReference type="Pfam" id="PF07690">
    <property type="entry name" value="MFS_1"/>
    <property type="match status" value="1"/>
</dbReference>
<feature type="transmembrane region" description="Helical" evidence="7">
    <location>
        <begin position="257"/>
        <end position="276"/>
    </location>
</feature>
<dbReference type="InterPro" id="IPR036259">
    <property type="entry name" value="MFS_trans_sf"/>
</dbReference>
<dbReference type="AlphaFoldDB" id="A0ABD7ITR7"/>
<evidence type="ECO:0000256" key="4">
    <source>
        <dbReference type="ARBA" id="ARBA00022692"/>
    </source>
</evidence>
<dbReference type="PANTHER" id="PTHR43124:SF3">
    <property type="entry name" value="CHLORAMPHENICOL EFFLUX PUMP RV0191"/>
    <property type="match status" value="1"/>
</dbReference>
<dbReference type="InterPro" id="IPR020846">
    <property type="entry name" value="MFS_dom"/>
</dbReference>
<keyword evidence="2" id="KW-0813">Transport</keyword>
<evidence type="ECO:0000256" key="6">
    <source>
        <dbReference type="ARBA" id="ARBA00023136"/>
    </source>
</evidence>
<organism evidence="9 10">
    <name type="scientific">Lactiplantibacillus pentosus</name>
    <name type="common">Lactobacillus pentosus</name>
    <dbReference type="NCBI Taxonomy" id="1589"/>
    <lineage>
        <taxon>Bacteria</taxon>
        <taxon>Bacillati</taxon>
        <taxon>Bacillota</taxon>
        <taxon>Bacilli</taxon>
        <taxon>Lactobacillales</taxon>
        <taxon>Lactobacillaceae</taxon>
        <taxon>Lactiplantibacillus</taxon>
    </lineage>
</organism>
<dbReference type="InterPro" id="IPR011701">
    <property type="entry name" value="MFS"/>
</dbReference>
<keyword evidence="5 7" id="KW-1133">Transmembrane helix</keyword>
<proteinExistence type="predicted"/>
<evidence type="ECO:0000256" key="5">
    <source>
        <dbReference type="ARBA" id="ARBA00022989"/>
    </source>
</evidence>
<evidence type="ECO:0000259" key="8">
    <source>
        <dbReference type="PROSITE" id="PS50850"/>
    </source>
</evidence>
<evidence type="ECO:0000256" key="1">
    <source>
        <dbReference type="ARBA" id="ARBA00004651"/>
    </source>
</evidence>
<feature type="transmembrane region" description="Helical" evidence="7">
    <location>
        <begin position="56"/>
        <end position="73"/>
    </location>
</feature>
<dbReference type="RefSeq" id="WP_122217480.1">
    <property type="nucleotide sequence ID" value="NZ_RDCJ01000009.1"/>
</dbReference>
<feature type="transmembrane region" description="Helical" evidence="7">
    <location>
        <begin position="371"/>
        <end position="394"/>
    </location>
</feature>
<name>A0ABD7ITR7_LACPE</name>
<keyword evidence="6 7" id="KW-0472">Membrane</keyword>
<dbReference type="SUPFAM" id="SSF103473">
    <property type="entry name" value="MFS general substrate transporter"/>
    <property type="match status" value="1"/>
</dbReference>
<evidence type="ECO:0000256" key="2">
    <source>
        <dbReference type="ARBA" id="ARBA00022448"/>
    </source>
</evidence>
<dbReference type="InterPro" id="IPR050189">
    <property type="entry name" value="MFS_Efflux_Transporters"/>
</dbReference>
<keyword evidence="3" id="KW-1003">Cell membrane</keyword>
<dbReference type="InterPro" id="IPR005829">
    <property type="entry name" value="Sugar_transporter_CS"/>
</dbReference>
<comment type="caution">
    <text evidence="9">The sequence shown here is derived from an EMBL/GenBank/DDBJ whole genome shotgun (WGS) entry which is preliminary data.</text>
</comment>
<comment type="subcellular location">
    <subcellularLocation>
        <location evidence="1">Cell membrane</location>
        <topology evidence="1">Multi-pass membrane protein</topology>
    </subcellularLocation>
</comment>
<dbReference type="PANTHER" id="PTHR43124">
    <property type="entry name" value="PURINE EFFLUX PUMP PBUE"/>
    <property type="match status" value="1"/>
</dbReference>
<dbReference type="PROSITE" id="PS50850">
    <property type="entry name" value="MFS"/>
    <property type="match status" value="1"/>
</dbReference>
<evidence type="ECO:0000256" key="7">
    <source>
        <dbReference type="SAM" id="Phobius"/>
    </source>
</evidence>
<feature type="transmembrane region" description="Helical" evidence="7">
    <location>
        <begin position="139"/>
        <end position="161"/>
    </location>
</feature>
<feature type="transmembrane region" description="Helical" evidence="7">
    <location>
        <begin position="306"/>
        <end position="327"/>
    </location>
</feature>
<accession>A0ABD7ITR7</accession>
<dbReference type="GO" id="GO:0005886">
    <property type="term" value="C:plasma membrane"/>
    <property type="evidence" value="ECO:0007669"/>
    <property type="project" value="UniProtKB-SubCell"/>
</dbReference>
<dbReference type="Proteomes" id="UP000276249">
    <property type="component" value="Unassembled WGS sequence"/>
</dbReference>
<feature type="domain" description="Major facilitator superfamily (MFS) profile" evidence="8">
    <location>
        <begin position="13"/>
        <end position="395"/>
    </location>
</feature>
<feature type="transmembrane region" description="Helical" evidence="7">
    <location>
        <begin position="167"/>
        <end position="186"/>
    </location>
</feature>
<feature type="transmembrane region" description="Helical" evidence="7">
    <location>
        <begin position="339"/>
        <end position="359"/>
    </location>
</feature>
<evidence type="ECO:0000256" key="3">
    <source>
        <dbReference type="ARBA" id="ARBA00022475"/>
    </source>
</evidence>
<evidence type="ECO:0000313" key="9">
    <source>
        <dbReference type="EMBL" id="RMW52296.1"/>
    </source>
</evidence>
<feature type="transmembrane region" description="Helical" evidence="7">
    <location>
        <begin position="104"/>
        <end position="127"/>
    </location>
</feature>